<gene>
    <name evidence="4" type="ORF">LCGC14_2441250</name>
</gene>
<protein>
    <recommendedName>
        <fullName evidence="3">Ketosynthase family 3 (KS3) domain-containing protein</fullName>
    </recommendedName>
</protein>
<dbReference type="EMBL" id="LAZR01037573">
    <property type="protein sequence ID" value="KKL21858.1"/>
    <property type="molecule type" value="Genomic_DNA"/>
</dbReference>
<dbReference type="FunFam" id="3.40.47.10:FF:000029">
    <property type="entry name" value="3-oxoacyl-[acyl-carrier-protein] synthase 1"/>
    <property type="match status" value="1"/>
</dbReference>
<dbReference type="InterPro" id="IPR020841">
    <property type="entry name" value="PKS_Beta-ketoAc_synthase_dom"/>
</dbReference>
<dbReference type="GO" id="GO:0004315">
    <property type="term" value="F:3-oxoacyl-[acyl-carrier-protein] synthase activity"/>
    <property type="evidence" value="ECO:0007669"/>
    <property type="project" value="TreeGrafter"/>
</dbReference>
<dbReference type="Gene3D" id="3.40.47.10">
    <property type="match status" value="1"/>
</dbReference>
<evidence type="ECO:0000259" key="3">
    <source>
        <dbReference type="PROSITE" id="PS52004"/>
    </source>
</evidence>
<evidence type="ECO:0000313" key="4">
    <source>
        <dbReference type="EMBL" id="KKL21858.1"/>
    </source>
</evidence>
<dbReference type="InterPro" id="IPR014030">
    <property type="entry name" value="Ketoacyl_synth_N"/>
</dbReference>
<name>A0A0F9ECW3_9ZZZZ</name>
<dbReference type="Pfam" id="PF02801">
    <property type="entry name" value="Ketoacyl-synt_C"/>
    <property type="match status" value="1"/>
</dbReference>
<dbReference type="GO" id="GO:0006633">
    <property type="term" value="P:fatty acid biosynthetic process"/>
    <property type="evidence" value="ECO:0007669"/>
    <property type="project" value="TreeGrafter"/>
</dbReference>
<dbReference type="InterPro" id="IPR014031">
    <property type="entry name" value="Ketoacyl_synth_C"/>
</dbReference>
<dbReference type="PANTHER" id="PTHR11712:SF336">
    <property type="entry name" value="3-OXOACYL-[ACYL-CARRIER-PROTEIN] SYNTHASE, MITOCHONDRIAL"/>
    <property type="match status" value="1"/>
</dbReference>
<feature type="non-terminal residue" evidence="4">
    <location>
        <position position="1"/>
    </location>
</feature>
<sequence>YIERGEADVMLCGGAEAPIVRLGVSGFINMKALSTRNDEPEKASRPFDKDRDGFVIGEGAAVLVLESEEHALKRGARIYSQIVGYGATADSFHIAAPDPSGNGAQKCMEAALEDAGLSIDEIDYINAHGTSTPVGDKAEVRAIQNLFKDRAQKLKISSCKSMIGHLLGAAGGAETIACVMSIVDGVIPPTINLDNPDFDLDFVPNKSVKADVGSVLNNSFGFGGHNAALAITKYNDK</sequence>
<reference evidence="4" key="1">
    <citation type="journal article" date="2015" name="Nature">
        <title>Complex archaea that bridge the gap between prokaryotes and eukaryotes.</title>
        <authorList>
            <person name="Spang A."/>
            <person name="Saw J.H."/>
            <person name="Jorgensen S.L."/>
            <person name="Zaremba-Niedzwiedzka K."/>
            <person name="Martijn J."/>
            <person name="Lind A.E."/>
            <person name="van Eijk R."/>
            <person name="Schleper C."/>
            <person name="Guy L."/>
            <person name="Ettema T.J."/>
        </authorList>
    </citation>
    <scope>NUCLEOTIDE SEQUENCE</scope>
</reference>
<proteinExistence type="inferred from homology"/>
<dbReference type="PANTHER" id="PTHR11712">
    <property type="entry name" value="POLYKETIDE SYNTHASE-RELATED"/>
    <property type="match status" value="1"/>
</dbReference>
<comment type="caution">
    <text evidence="4">The sequence shown here is derived from an EMBL/GenBank/DDBJ whole genome shotgun (WGS) entry which is preliminary data.</text>
</comment>
<accession>A0A0F9ECW3</accession>
<dbReference type="GO" id="GO:0005829">
    <property type="term" value="C:cytosol"/>
    <property type="evidence" value="ECO:0007669"/>
    <property type="project" value="TreeGrafter"/>
</dbReference>
<organism evidence="4">
    <name type="scientific">marine sediment metagenome</name>
    <dbReference type="NCBI Taxonomy" id="412755"/>
    <lineage>
        <taxon>unclassified sequences</taxon>
        <taxon>metagenomes</taxon>
        <taxon>ecological metagenomes</taxon>
    </lineage>
</organism>
<comment type="similarity">
    <text evidence="1">Belongs to the thiolase-like superfamily. Beta-ketoacyl-ACP synthases family.</text>
</comment>
<evidence type="ECO:0000256" key="2">
    <source>
        <dbReference type="ARBA" id="ARBA00022679"/>
    </source>
</evidence>
<dbReference type="SMART" id="SM00825">
    <property type="entry name" value="PKS_KS"/>
    <property type="match status" value="1"/>
</dbReference>
<feature type="domain" description="Ketosynthase family 3 (KS3)" evidence="3">
    <location>
        <begin position="1"/>
        <end position="233"/>
    </location>
</feature>
<dbReference type="SUPFAM" id="SSF53901">
    <property type="entry name" value="Thiolase-like"/>
    <property type="match status" value="1"/>
</dbReference>
<dbReference type="InterPro" id="IPR000794">
    <property type="entry name" value="Beta-ketoacyl_synthase"/>
</dbReference>
<dbReference type="CDD" id="cd00834">
    <property type="entry name" value="KAS_I_II"/>
    <property type="match status" value="1"/>
</dbReference>
<dbReference type="PROSITE" id="PS52004">
    <property type="entry name" value="KS3_2"/>
    <property type="match status" value="1"/>
</dbReference>
<evidence type="ECO:0000256" key="1">
    <source>
        <dbReference type="ARBA" id="ARBA00008467"/>
    </source>
</evidence>
<dbReference type="AlphaFoldDB" id="A0A0F9ECW3"/>
<dbReference type="InterPro" id="IPR016039">
    <property type="entry name" value="Thiolase-like"/>
</dbReference>
<dbReference type="Pfam" id="PF00109">
    <property type="entry name" value="ketoacyl-synt"/>
    <property type="match status" value="1"/>
</dbReference>
<keyword evidence="2" id="KW-0808">Transferase</keyword>